<keyword evidence="1" id="KW-0472">Membrane</keyword>
<proteinExistence type="predicted"/>
<protein>
    <submittedName>
        <fullName evidence="2">Uncharacterized protein</fullName>
    </submittedName>
</protein>
<keyword evidence="1" id="KW-1133">Transmembrane helix</keyword>
<dbReference type="EMBL" id="JBHSWA010000001">
    <property type="protein sequence ID" value="MFC6640800.1"/>
    <property type="molecule type" value="Genomic_DNA"/>
</dbReference>
<evidence type="ECO:0000313" key="2">
    <source>
        <dbReference type="EMBL" id="MFC6640800.1"/>
    </source>
</evidence>
<keyword evidence="3" id="KW-1185">Reference proteome</keyword>
<keyword evidence="1" id="KW-0812">Transmembrane</keyword>
<feature type="transmembrane region" description="Helical" evidence="1">
    <location>
        <begin position="44"/>
        <end position="70"/>
    </location>
</feature>
<evidence type="ECO:0000313" key="3">
    <source>
        <dbReference type="Proteomes" id="UP001596403"/>
    </source>
</evidence>
<name>A0ABW1YVZ0_9RHOB</name>
<reference evidence="3" key="1">
    <citation type="journal article" date="2019" name="Int. J. Syst. Evol. Microbiol.">
        <title>The Global Catalogue of Microorganisms (GCM) 10K type strain sequencing project: providing services to taxonomists for standard genome sequencing and annotation.</title>
        <authorList>
            <consortium name="The Broad Institute Genomics Platform"/>
            <consortium name="The Broad Institute Genome Sequencing Center for Infectious Disease"/>
            <person name="Wu L."/>
            <person name="Ma J."/>
        </authorList>
    </citation>
    <scope>NUCLEOTIDE SEQUENCE [LARGE SCALE GENOMIC DNA]</scope>
    <source>
        <strain evidence="3">NBRC 111368</strain>
    </source>
</reference>
<sequence>MNELTGNQAAWLVLGVPALLGWVAALLGWLLAPHLGVDPAPMAWGLYAMLGWYVLCMVVASGWLGVVLFLGAF</sequence>
<dbReference type="Proteomes" id="UP001596403">
    <property type="component" value="Unassembled WGS sequence"/>
</dbReference>
<comment type="caution">
    <text evidence="2">The sequence shown here is derived from an EMBL/GenBank/DDBJ whole genome shotgun (WGS) entry which is preliminary data.</text>
</comment>
<gene>
    <name evidence="2" type="ORF">ACFQAU_02730</name>
</gene>
<feature type="transmembrane region" description="Helical" evidence="1">
    <location>
        <begin position="12"/>
        <end position="32"/>
    </location>
</feature>
<dbReference type="RefSeq" id="WP_386280365.1">
    <property type="nucleotide sequence ID" value="NZ_JBHSWA010000001.1"/>
</dbReference>
<evidence type="ECO:0000256" key="1">
    <source>
        <dbReference type="SAM" id="Phobius"/>
    </source>
</evidence>
<accession>A0ABW1YVZ0</accession>
<organism evidence="2 3">
    <name type="scientific">Sulfitobacter profundi</name>
    <dbReference type="NCBI Taxonomy" id="2679961"/>
    <lineage>
        <taxon>Bacteria</taxon>
        <taxon>Pseudomonadati</taxon>
        <taxon>Pseudomonadota</taxon>
        <taxon>Alphaproteobacteria</taxon>
        <taxon>Rhodobacterales</taxon>
        <taxon>Roseobacteraceae</taxon>
        <taxon>Sulfitobacter</taxon>
    </lineage>
</organism>